<dbReference type="InterPro" id="IPR001647">
    <property type="entry name" value="HTH_TetR"/>
</dbReference>
<dbReference type="Gene3D" id="1.10.357.10">
    <property type="entry name" value="Tetracycline Repressor, domain 2"/>
    <property type="match status" value="1"/>
</dbReference>
<protein>
    <submittedName>
        <fullName evidence="4">TetR/AcrR family transcriptional regulator</fullName>
    </submittedName>
</protein>
<feature type="DNA-binding region" description="H-T-H motif" evidence="2">
    <location>
        <begin position="38"/>
        <end position="57"/>
    </location>
</feature>
<dbReference type="InterPro" id="IPR050624">
    <property type="entry name" value="HTH-type_Tx_Regulator"/>
</dbReference>
<dbReference type="Pfam" id="PF00440">
    <property type="entry name" value="TetR_N"/>
    <property type="match status" value="1"/>
</dbReference>
<comment type="caution">
    <text evidence="4">The sequence shown here is derived from an EMBL/GenBank/DDBJ whole genome shotgun (WGS) entry which is preliminary data.</text>
</comment>
<dbReference type="PRINTS" id="PR00455">
    <property type="entry name" value="HTHTETR"/>
</dbReference>
<evidence type="ECO:0000256" key="1">
    <source>
        <dbReference type="ARBA" id="ARBA00023125"/>
    </source>
</evidence>
<dbReference type="PANTHER" id="PTHR43479:SF11">
    <property type="entry name" value="ACREF_ENVCD OPERON REPRESSOR-RELATED"/>
    <property type="match status" value="1"/>
</dbReference>
<dbReference type="InterPro" id="IPR036271">
    <property type="entry name" value="Tet_transcr_reg_TetR-rel_C_sf"/>
</dbReference>
<evidence type="ECO:0000313" key="5">
    <source>
        <dbReference type="Proteomes" id="UP000823877"/>
    </source>
</evidence>
<sequence>MAGTYHKEAFEKLSEKRQKEILEIAIEEFSSKGYKNANINIIAKNVGISIGLMYKYFATKEDLFLECISMGMVILRETLEEIMKSNNKLLKKAEMVIRATCELSREYKNYIKLYNEITAEKDGERAVAYAREIEGQTSRIYITAIAQALASGDVRQDLNPRLFAFFLDNLLLMLQFSFTCEYYKERLSIYTGVNIDELNDDEIVNQLLKFIESAFTFSKE</sequence>
<dbReference type="SUPFAM" id="SSF46689">
    <property type="entry name" value="Homeodomain-like"/>
    <property type="match status" value="1"/>
</dbReference>
<keyword evidence="1 2" id="KW-0238">DNA-binding</keyword>
<dbReference type="Proteomes" id="UP000823877">
    <property type="component" value="Unassembled WGS sequence"/>
</dbReference>
<evidence type="ECO:0000259" key="3">
    <source>
        <dbReference type="PROSITE" id="PS50977"/>
    </source>
</evidence>
<reference evidence="4" key="1">
    <citation type="journal article" date="2021" name="PeerJ">
        <title>Extensive microbial diversity within the chicken gut microbiome revealed by metagenomics and culture.</title>
        <authorList>
            <person name="Gilroy R."/>
            <person name="Ravi A."/>
            <person name="Getino M."/>
            <person name="Pursley I."/>
            <person name="Horton D.L."/>
            <person name="Alikhan N.F."/>
            <person name="Baker D."/>
            <person name="Gharbi K."/>
            <person name="Hall N."/>
            <person name="Watson M."/>
            <person name="Adriaenssens E.M."/>
            <person name="Foster-Nyarko E."/>
            <person name="Jarju S."/>
            <person name="Secka A."/>
            <person name="Antonio M."/>
            <person name="Oren A."/>
            <person name="Chaudhuri R.R."/>
            <person name="La Ragione R."/>
            <person name="Hildebrand F."/>
            <person name="Pallen M.J."/>
        </authorList>
    </citation>
    <scope>NUCLEOTIDE SEQUENCE</scope>
    <source>
        <strain evidence="4">CHK188-16595</strain>
    </source>
</reference>
<gene>
    <name evidence="4" type="ORF">IAA37_05735</name>
</gene>
<dbReference type="InterPro" id="IPR009057">
    <property type="entry name" value="Homeodomain-like_sf"/>
</dbReference>
<evidence type="ECO:0000313" key="4">
    <source>
        <dbReference type="EMBL" id="HJB75158.1"/>
    </source>
</evidence>
<reference evidence="4" key="2">
    <citation type="submission" date="2021-04" db="EMBL/GenBank/DDBJ databases">
        <authorList>
            <person name="Gilroy R."/>
        </authorList>
    </citation>
    <scope>NUCLEOTIDE SEQUENCE</scope>
    <source>
        <strain evidence="4">CHK188-16595</strain>
    </source>
</reference>
<organism evidence="4 5">
    <name type="scientific">Candidatus Eubacterium faecale</name>
    <dbReference type="NCBI Taxonomy" id="2838568"/>
    <lineage>
        <taxon>Bacteria</taxon>
        <taxon>Bacillati</taxon>
        <taxon>Bacillota</taxon>
        <taxon>Clostridia</taxon>
        <taxon>Eubacteriales</taxon>
        <taxon>Eubacteriaceae</taxon>
        <taxon>Eubacterium</taxon>
    </lineage>
</organism>
<accession>A0A9D2MJD3</accession>
<dbReference type="SUPFAM" id="SSF48498">
    <property type="entry name" value="Tetracyclin repressor-like, C-terminal domain"/>
    <property type="match status" value="1"/>
</dbReference>
<evidence type="ECO:0000256" key="2">
    <source>
        <dbReference type="PROSITE-ProRule" id="PRU00335"/>
    </source>
</evidence>
<dbReference type="PROSITE" id="PS50977">
    <property type="entry name" value="HTH_TETR_2"/>
    <property type="match status" value="1"/>
</dbReference>
<feature type="domain" description="HTH tetR-type" evidence="3">
    <location>
        <begin position="15"/>
        <end position="75"/>
    </location>
</feature>
<proteinExistence type="predicted"/>
<dbReference type="GO" id="GO:0003677">
    <property type="term" value="F:DNA binding"/>
    <property type="evidence" value="ECO:0007669"/>
    <property type="project" value="UniProtKB-UniRule"/>
</dbReference>
<dbReference type="EMBL" id="DWXN01000010">
    <property type="protein sequence ID" value="HJB75158.1"/>
    <property type="molecule type" value="Genomic_DNA"/>
</dbReference>
<name>A0A9D2MJD3_9FIRM</name>
<dbReference type="PANTHER" id="PTHR43479">
    <property type="entry name" value="ACREF/ENVCD OPERON REPRESSOR-RELATED"/>
    <property type="match status" value="1"/>
</dbReference>
<dbReference type="AlphaFoldDB" id="A0A9D2MJD3"/>